<dbReference type="InterPro" id="IPR017853">
    <property type="entry name" value="GH"/>
</dbReference>
<accession>A0ABV5KW05</accession>
<dbReference type="PROSITE" id="PS50022">
    <property type="entry name" value="FA58C_3"/>
    <property type="match status" value="1"/>
</dbReference>
<feature type="compositionally biased region" description="Polar residues" evidence="1">
    <location>
        <begin position="671"/>
        <end position="692"/>
    </location>
</feature>
<dbReference type="RefSeq" id="WP_377499662.1">
    <property type="nucleotide sequence ID" value="NZ_JBHMDO010000042.1"/>
</dbReference>
<dbReference type="SUPFAM" id="SSF49785">
    <property type="entry name" value="Galactose-binding domain-like"/>
    <property type="match status" value="1"/>
</dbReference>
<organism evidence="3 4">
    <name type="scientific">Paenibacillus aurantiacus</name>
    <dbReference type="NCBI Taxonomy" id="1936118"/>
    <lineage>
        <taxon>Bacteria</taxon>
        <taxon>Bacillati</taxon>
        <taxon>Bacillota</taxon>
        <taxon>Bacilli</taxon>
        <taxon>Bacillales</taxon>
        <taxon>Paenibacillaceae</taxon>
        <taxon>Paenibacillus</taxon>
    </lineage>
</organism>
<feature type="compositionally biased region" description="Polar residues" evidence="1">
    <location>
        <begin position="17"/>
        <end position="26"/>
    </location>
</feature>
<dbReference type="Gene3D" id="3.20.20.80">
    <property type="entry name" value="Glycosidases"/>
    <property type="match status" value="1"/>
</dbReference>
<feature type="domain" description="F5/8 type C" evidence="2">
    <location>
        <begin position="493"/>
        <end position="632"/>
    </location>
</feature>
<dbReference type="SUPFAM" id="SSF51445">
    <property type="entry name" value="(Trans)glycosidases"/>
    <property type="match status" value="1"/>
</dbReference>
<feature type="compositionally biased region" description="Polar residues" evidence="1">
    <location>
        <begin position="701"/>
        <end position="722"/>
    </location>
</feature>
<dbReference type="Proteomes" id="UP001589747">
    <property type="component" value="Unassembled WGS sequence"/>
</dbReference>
<dbReference type="InterPro" id="IPR000421">
    <property type="entry name" value="FA58C"/>
</dbReference>
<evidence type="ECO:0000313" key="3">
    <source>
        <dbReference type="EMBL" id="MFB9329410.1"/>
    </source>
</evidence>
<feature type="compositionally biased region" description="Basic and acidic residues" evidence="1">
    <location>
        <begin position="1"/>
        <end position="16"/>
    </location>
</feature>
<comment type="caution">
    <text evidence="3">The sequence shown here is derived from an EMBL/GenBank/DDBJ whole genome shotgun (WGS) entry which is preliminary data.</text>
</comment>
<proteinExistence type="predicted"/>
<reference evidence="3 4" key="1">
    <citation type="submission" date="2024-09" db="EMBL/GenBank/DDBJ databases">
        <authorList>
            <person name="Sun Q."/>
            <person name="Mori K."/>
        </authorList>
    </citation>
    <scope>NUCLEOTIDE SEQUENCE [LARGE SCALE GENOMIC DNA]</scope>
    <source>
        <strain evidence="3 4">TISTR 2452</strain>
    </source>
</reference>
<gene>
    <name evidence="3" type="ORF">ACFFSY_26020</name>
</gene>
<evidence type="ECO:0000256" key="1">
    <source>
        <dbReference type="SAM" id="MobiDB-lite"/>
    </source>
</evidence>
<evidence type="ECO:0000259" key="2">
    <source>
        <dbReference type="PROSITE" id="PS50022"/>
    </source>
</evidence>
<keyword evidence="4" id="KW-1185">Reference proteome</keyword>
<protein>
    <submittedName>
        <fullName evidence="3">Discoidin domain-containing protein</fullName>
    </submittedName>
</protein>
<dbReference type="Gene3D" id="2.60.120.260">
    <property type="entry name" value="Galactose-binding domain-like"/>
    <property type="match status" value="1"/>
</dbReference>
<feature type="region of interest" description="Disordered" evidence="1">
    <location>
        <begin position="647"/>
        <end position="748"/>
    </location>
</feature>
<dbReference type="EMBL" id="JBHMDO010000042">
    <property type="protein sequence ID" value="MFB9329410.1"/>
    <property type="molecule type" value="Genomic_DNA"/>
</dbReference>
<dbReference type="InterPro" id="IPR008979">
    <property type="entry name" value="Galactose-bd-like_sf"/>
</dbReference>
<evidence type="ECO:0000313" key="4">
    <source>
        <dbReference type="Proteomes" id="UP001589747"/>
    </source>
</evidence>
<feature type="region of interest" description="Disordered" evidence="1">
    <location>
        <begin position="1"/>
        <end position="34"/>
    </location>
</feature>
<name>A0ABV5KW05_9BACL</name>
<sequence length="748" mass="83300">METRGANRAMREEQENSLRTSVSPNVEGQDGRRRQVDAGTIIVDTDHVLVERYMGVGFEWDPSDDYEYTEEQWAMIVERVAFTRVPLIRLMLRANAYTTGWDADGDPIYDWNTPMMKRAYRILDYCERHDIKVIIGEWSRSPEIGLTASDDAAWAELIGDFLVHMLDVRGYTILMYYNFINEPNGSWATEDGNRFALWRRGMLHVRRMMEERGLTERIGLIGPDSSNEDDWVDLTVYALDDVVAAYDVHRYVNDLDIVSGGMERMVRAKRDFIDRYDSFGAAKPYLMTEAGIVEGKDEAHDQQSRVKTFEYGLLMADFAIQTIRGGQAGVVAWMLDDSMHRAPGYPAGSGQLKTWGFWNTVGDATDRQLRPWYDPMALMSRYFPRGSRIVYASECGIPGVRAAAATLPGTDGREHLSLVAVNHRDEEQTVRLVVPDAAERTALRAYQYREDARAADDAGFPAPAFRIEAADLAAGLEVRLPGRSALLLTTMESGADGLRLRESRNIARLRPVAVSSCQYTSELGGECAVDGRRETAWVSKRRGSQWLTVDLQAAYLVERIKLLWGEGYARTFDLDASIDGERWTTIVWQTHGAGEPEQVWPERLVARYIRVNMTEAGTTLGYAIRELAVYGELAGSEDEGARAVAAARPDAERIVGSKTTAPLPSKGRQGANETNSVRPNEESVVSSKTTAPLPSKGRQGANETNSVRPNEESVVSSKTTAPLPSEGRQGSDEIGGVGDAWSQEEASQ</sequence>
<dbReference type="Pfam" id="PF00754">
    <property type="entry name" value="F5_F8_type_C"/>
    <property type="match status" value="1"/>
</dbReference>